<evidence type="ECO:0000259" key="2">
    <source>
        <dbReference type="Pfam" id="PF05569"/>
    </source>
</evidence>
<protein>
    <recommendedName>
        <fullName evidence="2">Peptidase M56 domain-containing protein</fullName>
    </recommendedName>
</protein>
<organism evidence="3 4">
    <name type="scientific">Haloferula sargassicola</name>
    <dbReference type="NCBI Taxonomy" id="490096"/>
    <lineage>
        <taxon>Bacteria</taxon>
        <taxon>Pseudomonadati</taxon>
        <taxon>Verrucomicrobiota</taxon>
        <taxon>Verrucomicrobiia</taxon>
        <taxon>Verrucomicrobiales</taxon>
        <taxon>Verrucomicrobiaceae</taxon>
        <taxon>Haloferula</taxon>
    </lineage>
</organism>
<evidence type="ECO:0000256" key="1">
    <source>
        <dbReference type="SAM" id="Phobius"/>
    </source>
</evidence>
<dbReference type="EMBL" id="BAABRI010000008">
    <property type="protein sequence ID" value="GAA5482508.1"/>
    <property type="molecule type" value="Genomic_DNA"/>
</dbReference>
<evidence type="ECO:0000313" key="3">
    <source>
        <dbReference type="EMBL" id="GAA5482508.1"/>
    </source>
</evidence>
<dbReference type="CDD" id="cd07341">
    <property type="entry name" value="M56_BlaR1_MecR1_like"/>
    <property type="match status" value="1"/>
</dbReference>
<dbReference type="PANTHER" id="PTHR34978:SF3">
    <property type="entry name" value="SLR0241 PROTEIN"/>
    <property type="match status" value="1"/>
</dbReference>
<feature type="transmembrane region" description="Helical" evidence="1">
    <location>
        <begin position="241"/>
        <end position="266"/>
    </location>
</feature>
<accession>A0ABP9URT0</accession>
<dbReference type="RefSeq" id="WP_353566647.1">
    <property type="nucleotide sequence ID" value="NZ_BAABRI010000008.1"/>
</dbReference>
<reference evidence="3 4" key="1">
    <citation type="submission" date="2024-02" db="EMBL/GenBank/DDBJ databases">
        <title>Haloferula sargassicola NBRC 104335.</title>
        <authorList>
            <person name="Ichikawa N."/>
            <person name="Katano-Makiyama Y."/>
            <person name="Hidaka K."/>
        </authorList>
    </citation>
    <scope>NUCLEOTIDE SEQUENCE [LARGE SCALE GENOMIC DNA]</scope>
    <source>
        <strain evidence="3 4">NBRC 104335</strain>
    </source>
</reference>
<dbReference type="PANTHER" id="PTHR34978">
    <property type="entry name" value="POSSIBLE SENSOR-TRANSDUCER PROTEIN BLAR"/>
    <property type="match status" value="1"/>
</dbReference>
<dbReference type="InterPro" id="IPR008756">
    <property type="entry name" value="Peptidase_M56"/>
</dbReference>
<feature type="transmembrane region" description="Helical" evidence="1">
    <location>
        <begin position="30"/>
        <end position="49"/>
    </location>
</feature>
<keyword evidence="4" id="KW-1185">Reference proteome</keyword>
<feature type="domain" description="Peptidase M56" evidence="2">
    <location>
        <begin position="61"/>
        <end position="235"/>
    </location>
</feature>
<proteinExistence type="predicted"/>
<keyword evidence="1" id="KW-1133">Transmembrane helix</keyword>
<keyword evidence="1" id="KW-0812">Transmembrane</keyword>
<gene>
    <name evidence="3" type="ORF">Hsar01_01730</name>
</gene>
<evidence type="ECO:0000313" key="4">
    <source>
        <dbReference type="Proteomes" id="UP001476282"/>
    </source>
</evidence>
<dbReference type="Pfam" id="PF05569">
    <property type="entry name" value="Peptidase_M56"/>
    <property type="match status" value="1"/>
</dbReference>
<name>A0ABP9URT0_9BACT</name>
<dbReference type="InterPro" id="IPR052173">
    <property type="entry name" value="Beta-lactam_resp_regulator"/>
</dbReference>
<dbReference type="Proteomes" id="UP001476282">
    <property type="component" value="Unassembled WGS sequence"/>
</dbReference>
<sequence length="290" mass="31965">MIAATLIFSVIAALLVATLGRREPRLAATALVFLLAMPLLSLLPKIGVLPATTEAAPSSRLLPMFWLAGSIFLLLRLAVSLNTLRRWRHESGLLDSMPISPRRLAEIRLFDSLDGPVAAGILRPVVFVPSAWRGWSRETRDVVLAHELAHLRRRDPLWRLLGELACAVHWFNPLSWWLNRRLAMEAEHACDTQVLQTGVSAKRYAGLLCDLASTRRVPAMALSMARPSLLRQRVQRLFRPAGVVSPLVTALLLATVGVCAVAVSVIGRSKRPIPVEEVRLRLSADPFPGD</sequence>
<comment type="caution">
    <text evidence="3">The sequence shown here is derived from an EMBL/GenBank/DDBJ whole genome shotgun (WGS) entry which is preliminary data.</text>
</comment>
<feature type="transmembrane region" description="Helical" evidence="1">
    <location>
        <begin position="61"/>
        <end position="79"/>
    </location>
</feature>
<keyword evidence="1" id="KW-0472">Membrane</keyword>